<dbReference type="InterPro" id="IPR044189">
    <property type="entry name" value="XPO4/7-like"/>
</dbReference>
<reference evidence="11" key="1">
    <citation type="submission" date="2016-06" db="UniProtKB">
        <authorList>
            <consortium name="WormBaseParasite"/>
        </authorList>
    </citation>
    <scope>IDENTIFICATION</scope>
</reference>
<dbReference type="AlphaFoldDB" id="A0A183IBI1"/>
<gene>
    <name evidence="9" type="ORF">SBAD_LOCUS975</name>
</gene>
<accession>A0A183IBI1</accession>
<organism evidence="11">
    <name type="scientific">Soboliphyme baturini</name>
    <dbReference type="NCBI Taxonomy" id="241478"/>
    <lineage>
        <taxon>Eukaryota</taxon>
        <taxon>Metazoa</taxon>
        <taxon>Ecdysozoa</taxon>
        <taxon>Nematoda</taxon>
        <taxon>Enoplea</taxon>
        <taxon>Dorylaimia</taxon>
        <taxon>Dioctophymatida</taxon>
        <taxon>Dioctophymatoidea</taxon>
        <taxon>Soboliphymatidae</taxon>
        <taxon>Soboliphyme</taxon>
    </lineage>
</organism>
<evidence type="ECO:0000256" key="3">
    <source>
        <dbReference type="ARBA" id="ARBA00009466"/>
    </source>
</evidence>
<dbReference type="Gene3D" id="1.25.10.10">
    <property type="entry name" value="Leucine-rich Repeat Variant"/>
    <property type="match status" value="1"/>
</dbReference>
<sequence>MAAAETEYLEAVCKEIYQPTSSEQRAAAEKALNEFAEKSDCFQRCIVLLDRDKYLLNYILTRPKLEAFVLSSLCQVSMTMSLTKVGWFDHGSDGEYVFRNSVVQLTNLGQDSAELCRLAVQILSRMVVEMNQQEGFVSNAKFRYTAVSFRDDYLFEIFQLSLRLLRSVSQSIESLSFLDESQVLADGCHFMQTLIKLLLNLCESCLSYDFLGSVVDETSDDNFSIQGLSEPSAYHEFCRLVARIKSNYQLIELLKVEAYPKFLQLITEFTVTSLQLYQFSSNSIHYLLSFWQRMVSSMPYVRSSEPHKLKECAPLVTKAYIESRLNLPAAIIGSGYEDPLDDQGVLQAQMEQLSVIGRCEYENTCQILAQFFDQVTESYQRIMSQSNQMEISIAESKLAWLTYCFGSAIGGHIAFSSSDDLESVDGDLICRIFGLIRLTDSHLPSHVSKKLEHSYLAFLEQFRKVYFSDQCSKISSVYKKLEKTLGLSDEKMVLAVLMEKIGDDLNYMKDKLVTFLSFREVRITNIKFLCFDERLIDESLVLLTELSMGYTTGEHFPFLGRNSDLTTMKSRTKFYTVLVRLLTIDMMEDVDRLLQFFAPFTTAFNELGKLFTLSDSALSSQVEAKRIVIGLARDIRGVAFACNTKSAFVTLFDWIYPSYLSMLVRSIEAYPKLSQNYFSLLESLSFDHITFLGNLEPEIFIYLLQTLQEGLSSLDNIVHYLYRRFCRIGKARVVHAGVPPENDNCMHVLQVNSEILRQLLSTILNIIIFDECRCQWAMTRPLLGLIFLQESYFNQCKMQMIRNFPADKQAALMHSFDGLMDGIERNLTVKNFDRLSQNMAFFKREISECLKGIVSDPLTFTVNGISVFDVMV</sequence>
<reference evidence="9 10" key="2">
    <citation type="submission" date="2018-11" db="EMBL/GenBank/DDBJ databases">
        <authorList>
            <consortium name="Pathogen Informatics"/>
        </authorList>
    </citation>
    <scope>NUCLEOTIDE SEQUENCE [LARGE SCALE GENOMIC DNA]</scope>
</reference>
<dbReference type="Proteomes" id="UP000270296">
    <property type="component" value="Unassembled WGS sequence"/>
</dbReference>
<evidence type="ECO:0000256" key="4">
    <source>
        <dbReference type="ARBA" id="ARBA00022448"/>
    </source>
</evidence>
<dbReference type="PANTHER" id="PTHR12596:SF2">
    <property type="entry name" value="EXPORTIN-7 ISOFORM X1"/>
    <property type="match status" value="1"/>
</dbReference>
<proteinExistence type="inferred from homology"/>
<feature type="domain" description="Exportin-7/Ran-binding protein 17 TPR repeats" evidence="8">
    <location>
        <begin position="331"/>
        <end position="509"/>
    </location>
</feature>
<dbReference type="GO" id="GO:0006611">
    <property type="term" value="P:protein export from nucleus"/>
    <property type="evidence" value="ECO:0007669"/>
    <property type="project" value="TreeGrafter"/>
</dbReference>
<keyword evidence="6" id="KW-0653">Protein transport</keyword>
<name>A0A183IBI1_9BILA</name>
<dbReference type="GO" id="GO:0005737">
    <property type="term" value="C:cytoplasm"/>
    <property type="evidence" value="ECO:0007669"/>
    <property type="project" value="UniProtKB-SubCell"/>
</dbReference>
<keyword evidence="5" id="KW-0963">Cytoplasm</keyword>
<dbReference type="PANTHER" id="PTHR12596">
    <property type="entry name" value="EXPORTIN 4,7-RELATED"/>
    <property type="match status" value="1"/>
</dbReference>
<dbReference type="Pfam" id="PF25795">
    <property type="entry name" value="TPR_XPO7"/>
    <property type="match status" value="1"/>
</dbReference>
<evidence type="ECO:0000313" key="10">
    <source>
        <dbReference type="Proteomes" id="UP000270296"/>
    </source>
</evidence>
<evidence type="ECO:0000256" key="6">
    <source>
        <dbReference type="ARBA" id="ARBA00022927"/>
    </source>
</evidence>
<evidence type="ECO:0000256" key="2">
    <source>
        <dbReference type="ARBA" id="ARBA00004496"/>
    </source>
</evidence>
<dbReference type="EMBL" id="UZAM01006672">
    <property type="protein sequence ID" value="VDO92793.1"/>
    <property type="molecule type" value="Genomic_DNA"/>
</dbReference>
<evidence type="ECO:0000313" key="9">
    <source>
        <dbReference type="EMBL" id="VDO92793.1"/>
    </source>
</evidence>
<evidence type="ECO:0000313" key="11">
    <source>
        <dbReference type="WBParaSite" id="SBAD_0000100701-mRNA-1"/>
    </source>
</evidence>
<comment type="similarity">
    <text evidence="3">Belongs to the exportin family.</text>
</comment>
<dbReference type="GO" id="GO:0005049">
    <property type="term" value="F:nuclear export signal receptor activity"/>
    <property type="evidence" value="ECO:0007669"/>
    <property type="project" value="InterPro"/>
</dbReference>
<keyword evidence="4" id="KW-0813">Transport</keyword>
<dbReference type="InterPro" id="IPR011989">
    <property type="entry name" value="ARM-like"/>
</dbReference>
<keyword evidence="10" id="KW-1185">Reference proteome</keyword>
<evidence type="ECO:0000256" key="7">
    <source>
        <dbReference type="ARBA" id="ARBA00023242"/>
    </source>
</evidence>
<dbReference type="SUPFAM" id="SSF48371">
    <property type="entry name" value="ARM repeat"/>
    <property type="match status" value="1"/>
</dbReference>
<dbReference type="InterPro" id="IPR057947">
    <property type="entry name" value="TPR_XPO7/RBP17"/>
</dbReference>
<keyword evidence="7" id="KW-0539">Nucleus</keyword>
<evidence type="ECO:0000256" key="5">
    <source>
        <dbReference type="ARBA" id="ARBA00022490"/>
    </source>
</evidence>
<protein>
    <submittedName>
        <fullName evidence="11">Importin N-terminal domain-containing protein</fullName>
    </submittedName>
</protein>
<dbReference type="WBParaSite" id="SBAD_0000100701-mRNA-1">
    <property type="protein sequence ID" value="SBAD_0000100701-mRNA-1"/>
    <property type="gene ID" value="SBAD_0000100701"/>
</dbReference>
<evidence type="ECO:0000256" key="1">
    <source>
        <dbReference type="ARBA" id="ARBA00004123"/>
    </source>
</evidence>
<dbReference type="InterPro" id="IPR016024">
    <property type="entry name" value="ARM-type_fold"/>
</dbReference>
<dbReference type="GO" id="GO:0005643">
    <property type="term" value="C:nuclear pore"/>
    <property type="evidence" value="ECO:0007669"/>
    <property type="project" value="TreeGrafter"/>
</dbReference>
<dbReference type="OrthoDB" id="244158at2759"/>
<evidence type="ECO:0000259" key="8">
    <source>
        <dbReference type="Pfam" id="PF25795"/>
    </source>
</evidence>
<comment type="subcellular location">
    <subcellularLocation>
        <location evidence="2">Cytoplasm</location>
    </subcellularLocation>
    <subcellularLocation>
        <location evidence="1">Nucleus</location>
    </subcellularLocation>
</comment>